<dbReference type="OrthoDB" id="10059265at2759"/>
<dbReference type="InterPro" id="IPR001245">
    <property type="entry name" value="Ser-Thr/Tyr_kinase_cat_dom"/>
</dbReference>
<dbReference type="PRINTS" id="PR00109">
    <property type="entry name" value="TYRKINASE"/>
</dbReference>
<dbReference type="GO" id="GO:0007169">
    <property type="term" value="P:cell surface receptor protein tyrosine kinase signaling pathway"/>
    <property type="evidence" value="ECO:0007669"/>
    <property type="project" value="TreeGrafter"/>
</dbReference>
<evidence type="ECO:0000259" key="1">
    <source>
        <dbReference type="PROSITE" id="PS50011"/>
    </source>
</evidence>
<dbReference type="GO" id="GO:0005524">
    <property type="term" value="F:ATP binding"/>
    <property type="evidence" value="ECO:0007669"/>
    <property type="project" value="InterPro"/>
</dbReference>
<dbReference type="GO" id="GO:0005886">
    <property type="term" value="C:plasma membrane"/>
    <property type="evidence" value="ECO:0007669"/>
    <property type="project" value="TreeGrafter"/>
</dbReference>
<dbReference type="InterPro" id="IPR011009">
    <property type="entry name" value="Kinase-like_dom_sf"/>
</dbReference>
<dbReference type="Proteomes" id="UP000887567">
    <property type="component" value="Unplaced"/>
</dbReference>
<dbReference type="GeneID" id="110250333"/>
<evidence type="ECO:0000313" key="3">
    <source>
        <dbReference type="Proteomes" id="UP000887567"/>
    </source>
</evidence>
<dbReference type="OMA" id="PYPTFTN"/>
<dbReference type="SUPFAM" id="SSF56112">
    <property type="entry name" value="Protein kinase-like (PK-like)"/>
    <property type="match status" value="1"/>
</dbReference>
<dbReference type="GO" id="GO:0043235">
    <property type="term" value="C:receptor complex"/>
    <property type="evidence" value="ECO:0007669"/>
    <property type="project" value="TreeGrafter"/>
</dbReference>
<dbReference type="PANTHER" id="PTHR24416:SF583">
    <property type="entry name" value="RECEPTOR PROTEIN-TYROSINE KINASE"/>
    <property type="match status" value="1"/>
</dbReference>
<dbReference type="Pfam" id="PF07714">
    <property type="entry name" value="PK_Tyr_Ser-Thr"/>
    <property type="match status" value="1"/>
</dbReference>
<dbReference type="PROSITE" id="PS50011">
    <property type="entry name" value="PROTEIN_KINASE_DOM"/>
    <property type="match status" value="1"/>
</dbReference>
<dbReference type="InterPro" id="IPR000719">
    <property type="entry name" value="Prot_kinase_dom"/>
</dbReference>
<proteinExistence type="predicted"/>
<sequence length="131" mass="15426">MSPEAIFEQTFTTKSDVWSYGIVLWEIYSLGGAPYPTFTNTQLVNQLRNGYRMEKPDHCPDDMYEVMMNCWNDDTQERPSFSALIPRLETLMTRDKTYIEFMEIDEKKECYQVPSFKSAPEDTDEEDTTLF</sequence>
<reference evidence="2" key="1">
    <citation type="submission" date="2022-11" db="UniProtKB">
        <authorList>
            <consortium name="EnsemblMetazoa"/>
        </authorList>
    </citation>
    <scope>IDENTIFICATION</scope>
</reference>
<dbReference type="RefSeq" id="XP_020912593.1">
    <property type="nucleotide sequence ID" value="XM_021056934.1"/>
</dbReference>
<dbReference type="PANTHER" id="PTHR24416">
    <property type="entry name" value="TYROSINE-PROTEIN KINASE RECEPTOR"/>
    <property type="match status" value="1"/>
</dbReference>
<dbReference type="EnsemblMetazoa" id="XM_021056934.1">
    <property type="protein sequence ID" value="XP_020912593.1"/>
    <property type="gene ID" value="LOC110250333"/>
</dbReference>
<dbReference type="Gene3D" id="1.10.510.10">
    <property type="entry name" value="Transferase(Phosphotransferase) domain 1"/>
    <property type="match status" value="1"/>
</dbReference>
<dbReference type="GO" id="GO:0004714">
    <property type="term" value="F:transmembrane receptor protein tyrosine kinase activity"/>
    <property type="evidence" value="ECO:0007669"/>
    <property type="project" value="TreeGrafter"/>
</dbReference>
<organism evidence="2 3">
    <name type="scientific">Exaiptasia diaphana</name>
    <name type="common">Tropical sea anemone</name>
    <name type="synonym">Aiptasia pulchella</name>
    <dbReference type="NCBI Taxonomy" id="2652724"/>
    <lineage>
        <taxon>Eukaryota</taxon>
        <taxon>Metazoa</taxon>
        <taxon>Cnidaria</taxon>
        <taxon>Anthozoa</taxon>
        <taxon>Hexacorallia</taxon>
        <taxon>Actiniaria</taxon>
        <taxon>Aiptasiidae</taxon>
        <taxon>Exaiptasia</taxon>
    </lineage>
</organism>
<dbReference type="FunFam" id="1.10.510.10:FF:001927">
    <property type="entry name" value="Receptor protein-tyrosine kinase"/>
    <property type="match status" value="1"/>
</dbReference>
<feature type="domain" description="Protein kinase" evidence="1">
    <location>
        <begin position="1"/>
        <end position="91"/>
    </location>
</feature>
<dbReference type="KEGG" id="epa:110250333"/>
<keyword evidence="3" id="KW-1185">Reference proteome</keyword>
<dbReference type="InterPro" id="IPR050122">
    <property type="entry name" value="RTK"/>
</dbReference>
<accession>A0A913Y021</accession>
<evidence type="ECO:0000313" key="2">
    <source>
        <dbReference type="EnsemblMetazoa" id="XP_020912593.1"/>
    </source>
</evidence>
<name>A0A913Y021_EXADI</name>
<dbReference type="InterPro" id="IPR020635">
    <property type="entry name" value="Tyr_kinase_cat_dom"/>
</dbReference>
<dbReference type="SMART" id="SM00219">
    <property type="entry name" value="TyrKc"/>
    <property type="match status" value="1"/>
</dbReference>
<dbReference type="AlphaFoldDB" id="A0A913Y021"/>
<protein>
    <recommendedName>
        <fullName evidence="1">Protein kinase domain-containing protein</fullName>
    </recommendedName>
</protein>